<proteinExistence type="predicted"/>
<dbReference type="EMBL" id="CP009962">
    <property type="protein sequence ID" value="AIY42441.1"/>
    <property type="molecule type" value="Genomic_DNA"/>
</dbReference>
<reference evidence="3" key="1">
    <citation type="journal article" date="2014" name="Soil Biol. Biochem.">
        <title>Structure and function of bacterial communities in ageing soils: Insights from the Mendocino ecological staircase.</title>
        <authorList>
            <person name="Uroz S."/>
            <person name="Tech J.J."/>
            <person name="Sawaya N.A."/>
            <person name="Frey-Klett P."/>
            <person name="Leveau J.H.J."/>
        </authorList>
    </citation>
    <scope>NUCLEOTIDE SEQUENCE [LARGE SCALE GENOMIC DNA]</scope>
    <source>
        <strain evidence="3">Cal35</strain>
    </source>
</reference>
<protein>
    <recommendedName>
        <fullName evidence="4">Alpha/beta hydrolase family protein</fullName>
    </recommendedName>
</protein>
<dbReference type="RefSeq" id="WP_216595020.1">
    <property type="nucleotide sequence ID" value="NZ_CP009962.1"/>
</dbReference>
<dbReference type="STRING" id="279058.LT85_3283"/>
<dbReference type="KEGG" id="care:LT85_3283"/>
<evidence type="ECO:0000313" key="2">
    <source>
        <dbReference type="EMBL" id="AIY42441.1"/>
    </source>
</evidence>
<dbReference type="HOGENOM" id="CLU_097569_0_0_4"/>
<dbReference type="SUPFAM" id="SSF53474">
    <property type="entry name" value="alpha/beta-Hydrolases"/>
    <property type="match status" value="1"/>
</dbReference>
<dbReference type="Proteomes" id="UP000030302">
    <property type="component" value="Chromosome"/>
</dbReference>
<name>A0A0A1FD45_9BURK</name>
<accession>A0A0A1FD45</accession>
<evidence type="ECO:0008006" key="4">
    <source>
        <dbReference type="Google" id="ProtNLM"/>
    </source>
</evidence>
<dbReference type="AlphaFoldDB" id="A0A0A1FD45"/>
<dbReference type="Gene3D" id="3.40.50.1820">
    <property type="entry name" value="alpha/beta hydrolase"/>
    <property type="match status" value="1"/>
</dbReference>
<evidence type="ECO:0000313" key="3">
    <source>
        <dbReference type="Proteomes" id="UP000030302"/>
    </source>
</evidence>
<evidence type="ECO:0000256" key="1">
    <source>
        <dbReference type="SAM" id="MobiDB-lite"/>
    </source>
</evidence>
<gene>
    <name evidence="2" type="ORF">LT85_3283</name>
</gene>
<keyword evidence="3" id="KW-1185">Reference proteome</keyword>
<sequence length="184" mass="19459">MIDGPGHGARTTPEQSAGFGEKVRQQMSRGEGLGGAILEQMTQWAVQAKPEWQAVLDAVQSLDFVGSDGPVGYLGLSMGALSGIPLVADEPRIKAAIFGLAGLHEGSHGLAEAARKLNVPVEFLLQWDDEMVSRQAAMALFDAIGSAEKTLHANRGGHGGVPPFERSGWMQFFSRHLGPAVISS</sequence>
<dbReference type="InterPro" id="IPR029058">
    <property type="entry name" value="AB_hydrolase_fold"/>
</dbReference>
<feature type="region of interest" description="Disordered" evidence="1">
    <location>
        <begin position="1"/>
        <end position="23"/>
    </location>
</feature>
<organism evidence="2 3">
    <name type="scientific">Collimonas arenae</name>
    <dbReference type="NCBI Taxonomy" id="279058"/>
    <lineage>
        <taxon>Bacteria</taxon>
        <taxon>Pseudomonadati</taxon>
        <taxon>Pseudomonadota</taxon>
        <taxon>Betaproteobacteria</taxon>
        <taxon>Burkholderiales</taxon>
        <taxon>Oxalobacteraceae</taxon>
        <taxon>Collimonas</taxon>
    </lineage>
</organism>